<evidence type="ECO:0000313" key="2">
    <source>
        <dbReference type="EMBL" id="WVZ54817.1"/>
    </source>
</evidence>
<evidence type="ECO:0000256" key="1">
    <source>
        <dbReference type="SAM" id="MobiDB-lite"/>
    </source>
</evidence>
<gene>
    <name evidence="2" type="ORF">U9M48_005562</name>
    <name evidence="3" type="ORF">U9M48_005589</name>
</gene>
<feature type="compositionally biased region" description="Low complexity" evidence="1">
    <location>
        <begin position="7"/>
        <end position="18"/>
    </location>
</feature>
<feature type="region of interest" description="Disordered" evidence="1">
    <location>
        <begin position="1"/>
        <end position="75"/>
    </location>
</feature>
<evidence type="ECO:0000313" key="4">
    <source>
        <dbReference type="Proteomes" id="UP001341281"/>
    </source>
</evidence>
<evidence type="ECO:0000313" key="3">
    <source>
        <dbReference type="EMBL" id="WVZ54845.1"/>
    </source>
</evidence>
<dbReference type="EMBL" id="CP144745">
    <property type="protein sequence ID" value="WVZ54845.1"/>
    <property type="molecule type" value="Genomic_DNA"/>
</dbReference>
<organism evidence="3 4">
    <name type="scientific">Paspalum notatum var. saurae</name>
    <dbReference type="NCBI Taxonomy" id="547442"/>
    <lineage>
        <taxon>Eukaryota</taxon>
        <taxon>Viridiplantae</taxon>
        <taxon>Streptophyta</taxon>
        <taxon>Embryophyta</taxon>
        <taxon>Tracheophyta</taxon>
        <taxon>Spermatophyta</taxon>
        <taxon>Magnoliopsida</taxon>
        <taxon>Liliopsida</taxon>
        <taxon>Poales</taxon>
        <taxon>Poaceae</taxon>
        <taxon>PACMAD clade</taxon>
        <taxon>Panicoideae</taxon>
        <taxon>Andropogonodae</taxon>
        <taxon>Paspaleae</taxon>
        <taxon>Paspalinae</taxon>
        <taxon>Paspalum</taxon>
    </lineage>
</organism>
<reference evidence="3 4" key="1">
    <citation type="submission" date="2024-02" db="EMBL/GenBank/DDBJ databases">
        <title>High-quality chromosome-scale genome assembly of Pensacola bahiagrass (Paspalum notatum Flugge var. saurae).</title>
        <authorList>
            <person name="Vega J.M."/>
            <person name="Podio M."/>
            <person name="Orjuela J."/>
            <person name="Siena L.A."/>
            <person name="Pessino S.C."/>
            <person name="Combes M.C."/>
            <person name="Mariac C."/>
            <person name="Albertini E."/>
            <person name="Pupilli F."/>
            <person name="Ortiz J.P.A."/>
            <person name="Leblanc O."/>
        </authorList>
    </citation>
    <scope>NUCLEOTIDE SEQUENCE [LARGE SCALE GENOMIC DNA]</scope>
    <source>
        <strain evidence="3">R1</strain>
        <tissue evidence="3">Leaf</tissue>
    </source>
</reference>
<protein>
    <submittedName>
        <fullName evidence="3">Uncharacterized protein</fullName>
    </submittedName>
</protein>
<dbReference type="Proteomes" id="UP001341281">
    <property type="component" value="Chromosome 01"/>
</dbReference>
<dbReference type="EMBL" id="CP144745">
    <property type="protein sequence ID" value="WVZ54817.1"/>
    <property type="molecule type" value="Genomic_DNA"/>
</dbReference>
<accession>A0AAQ3PQF9</accession>
<dbReference type="AlphaFoldDB" id="A0AAQ3PQF9"/>
<name>A0AAQ3PQF9_PASNO</name>
<keyword evidence="4" id="KW-1185">Reference proteome</keyword>
<proteinExistence type="predicted"/>
<sequence>MYKKKSQSLLSPSLGLSSPAQRSSAPLLPEQSFDLDAASISSSSSSELPPPPPPQDSKKNHKGSSGNAERCAFTEEIPAVTPRSLRLHRGC</sequence>